<sequence length="60" mass="7409">MKEVKLSKIQKRNRERREDAIRAVRRVNPDFKPGDRYFDKPGRNPEKQRILDEMRRKAER</sequence>
<evidence type="ECO:0000313" key="3">
    <source>
        <dbReference type="Proteomes" id="UP000436284"/>
    </source>
</evidence>
<dbReference type="EMBL" id="WUUK01000005">
    <property type="protein sequence ID" value="MXQ52069.1"/>
    <property type="molecule type" value="Genomic_DNA"/>
</dbReference>
<reference evidence="2 3" key="1">
    <citation type="submission" date="2019-12" db="EMBL/GenBank/DDBJ databases">
        <title>Salinicoccus cyprini sp. nov., isolated from gastro-intestinal tract of mirror carp, Cyprinus carpio var. specularis, collected from Gobind Sagar Reservoir, Himachal Pradesh, India.</title>
        <authorList>
            <person name="Talwar C."/>
            <person name="Singh A.K."/>
            <person name="Lal R."/>
            <person name="Negi R.K."/>
        </authorList>
    </citation>
    <scope>NUCLEOTIDE SEQUENCE [LARGE SCALE GENOMIC DNA]</scope>
    <source>
        <strain evidence="2 3">J-82</strain>
    </source>
</reference>
<dbReference type="RefSeq" id="WP_160657783.1">
    <property type="nucleotide sequence ID" value="NZ_JBHRWU010000001.1"/>
</dbReference>
<feature type="compositionally biased region" description="Basic and acidic residues" evidence="1">
    <location>
        <begin position="15"/>
        <end position="60"/>
    </location>
</feature>
<dbReference type="Proteomes" id="UP000436284">
    <property type="component" value="Unassembled WGS sequence"/>
</dbReference>
<dbReference type="AlphaFoldDB" id="A0A6N8U8R2"/>
<accession>A0A6N8U8R2</accession>
<dbReference type="OrthoDB" id="2390372at2"/>
<organism evidence="2 3">
    <name type="scientific">Salinicoccus hispanicus</name>
    <dbReference type="NCBI Taxonomy" id="157225"/>
    <lineage>
        <taxon>Bacteria</taxon>
        <taxon>Bacillati</taxon>
        <taxon>Bacillota</taxon>
        <taxon>Bacilli</taxon>
        <taxon>Bacillales</taxon>
        <taxon>Staphylococcaceae</taxon>
        <taxon>Salinicoccus</taxon>
    </lineage>
</organism>
<name>A0A6N8U8R2_9STAP</name>
<evidence type="ECO:0000256" key="1">
    <source>
        <dbReference type="SAM" id="MobiDB-lite"/>
    </source>
</evidence>
<proteinExistence type="predicted"/>
<keyword evidence="3" id="KW-1185">Reference proteome</keyword>
<gene>
    <name evidence="2" type="ORF">GQ671_12415</name>
</gene>
<comment type="caution">
    <text evidence="2">The sequence shown here is derived from an EMBL/GenBank/DDBJ whole genome shotgun (WGS) entry which is preliminary data.</text>
</comment>
<evidence type="ECO:0000313" key="2">
    <source>
        <dbReference type="EMBL" id="MXQ52069.1"/>
    </source>
</evidence>
<feature type="region of interest" description="Disordered" evidence="1">
    <location>
        <begin position="1"/>
        <end position="60"/>
    </location>
</feature>
<protein>
    <submittedName>
        <fullName evidence="2">Uncharacterized protein</fullName>
    </submittedName>
</protein>